<dbReference type="SMART" id="SM00822">
    <property type="entry name" value="PKS_KR"/>
    <property type="match status" value="1"/>
</dbReference>
<keyword evidence="6" id="KW-0045">Antibiotic biosynthesis</keyword>
<evidence type="ECO:0000259" key="13">
    <source>
        <dbReference type="PROSITE" id="PS52019"/>
    </source>
</evidence>
<feature type="domain" description="Ketosynthase family 3 (KS3)" evidence="12">
    <location>
        <begin position="2"/>
        <end position="428"/>
    </location>
</feature>
<evidence type="ECO:0000256" key="10">
    <source>
        <dbReference type="SAM" id="MobiDB-lite"/>
    </source>
</evidence>
<dbReference type="EMBL" id="BAAAHB010000001">
    <property type="protein sequence ID" value="GAA0442331.1"/>
    <property type="molecule type" value="Genomic_DNA"/>
</dbReference>
<feature type="region of interest" description="N-terminal hotdog fold" evidence="9">
    <location>
        <begin position="898"/>
        <end position="1017"/>
    </location>
</feature>
<dbReference type="Pfam" id="PF00550">
    <property type="entry name" value="PP-binding"/>
    <property type="match status" value="1"/>
</dbReference>
<dbReference type="InterPro" id="IPR013154">
    <property type="entry name" value="ADH-like_N"/>
</dbReference>
<dbReference type="SUPFAM" id="SSF50129">
    <property type="entry name" value="GroES-like"/>
    <property type="match status" value="1"/>
</dbReference>
<dbReference type="InterPro" id="IPR013217">
    <property type="entry name" value="Methyltransf_12"/>
</dbReference>
<gene>
    <name evidence="14" type="ORF">GCM10009544_01310</name>
</gene>
<dbReference type="Pfam" id="PF00109">
    <property type="entry name" value="ketoacyl-synt"/>
    <property type="match status" value="1"/>
</dbReference>
<dbReference type="CDD" id="cd02440">
    <property type="entry name" value="AdoMet_MTases"/>
    <property type="match status" value="1"/>
</dbReference>
<dbReference type="InterPro" id="IPR016035">
    <property type="entry name" value="Acyl_Trfase/lysoPLipase"/>
</dbReference>
<dbReference type="InterPro" id="IPR029063">
    <property type="entry name" value="SAM-dependent_MTases_sf"/>
</dbReference>
<evidence type="ECO:0000256" key="7">
    <source>
        <dbReference type="ARBA" id="ARBA00023268"/>
    </source>
</evidence>
<feature type="domain" description="PKS/mFAS DH" evidence="13">
    <location>
        <begin position="898"/>
        <end position="1172"/>
    </location>
</feature>
<dbReference type="SUPFAM" id="SSF55048">
    <property type="entry name" value="Probable ACP-binding domain of malonyl-CoA ACP transacylase"/>
    <property type="match status" value="1"/>
</dbReference>
<dbReference type="PROSITE" id="PS01162">
    <property type="entry name" value="QOR_ZETA_CRYSTAL"/>
    <property type="match status" value="1"/>
</dbReference>
<dbReference type="CDD" id="cd05195">
    <property type="entry name" value="enoyl_red"/>
    <property type="match status" value="1"/>
</dbReference>
<evidence type="ECO:0000259" key="12">
    <source>
        <dbReference type="PROSITE" id="PS52004"/>
    </source>
</evidence>
<dbReference type="PANTHER" id="PTHR43775">
    <property type="entry name" value="FATTY ACID SYNTHASE"/>
    <property type="match status" value="1"/>
</dbReference>
<dbReference type="Pfam" id="PF21089">
    <property type="entry name" value="PKS_DH_N"/>
    <property type="match status" value="1"/>
</dbReference>
<keyword evidence="3" id="KW-0597">Phosphoprotein</keyword>
<evidence type="ECO:0000256" key="6">
    <source>
        <dbReference type="ARBA" id="ARBA00023194"/>
    </source>
</evidence>
<keyword evidence="7" id="KW-0511">Multifunctional enzyme</keyword>
<dbReference type="InterPro" id="IPR036736">
    <property type="entry name" value="ACP-like_sf"/>
</dbReference>
<dbReference type="InterPro" id="IPR020841">
    <property type="entry name" value="PKS_Beta-ketoAc_synthase_dom"/>
</dbReference>
<dbReference type="SMART" id="SM00827">
    <property type="entry name" value="PKS_AT"/>
    <property type="match status" value="1"/>
</dbReference>
<dbReference type="RefSeq" id="WP_344083713.1">
    <property type="nucleotide sequence ID" value="NZ_BAAAHB010000001.1"/>
</dbReference>
<dbReference type="InterPro" id="IPR050091">
    <property type="entry name" value="PKS_NRPS_Biosynth_Enz"/>
</dbReference>
<dbReference type="SUPFAM" id="SSF51735">
    <property type="entry name" value="NAD(P)-binding Rossmann-fold domains"/>
    <property type="match status" value="3"/>
</dbReference>
<dbReference type="InterPro" id="IPR013968">
    <property type="entry name" value="PKS_KR"/>
</dbReference>
<dbReference type="PROSITE" id="PS00606">
    <property type="entry name" value="KS3_1"/>
    <property type="match status" value="1"/>
</dbReference>
<dbReference type="Pfam" id="PF08242">
    <property type="entry name" value="Methyltransf_12"/>
    <property type="match status" value="1"/>
</dbReference>
<dbReference type="InterPro" id="IPR009081">
    <property type="entry name" value="PP-bd_ACP"/>
</dbReference>
<dbReference type="InterPro" id="IPR049900">
    <property type="entry name" value="PKS_mFAS_DH"/>
</dbReference>
<dbReference type="SUPFAM" id="SSF53901">
    <property type="entry name" value="Thiolase-like"/>
    <property type="match status" value="1"/>
</dbReference>
<evidence type="ECO:0000256" key="2">
    <source>
        <dbReference type="ARBA" id="ARBA00022450"/>
    </source>
</evidence>
<evidence type="ECO:0000259" key="11">
    <source>
        <dbReference type="PROSITE" id="PS50075"/>
    </source>
</evidence>
<dbReference type="InterPro" id="IPR018201">
    <property type="entry name" value="Ketoacyl_synth_AS"/>
</dbReference>
<dbReference type="SMART" id="SM00823">
    <property type="entry name" value="PKS_PP"/>
    <property type="match status" value="1"/>
</dbReference>
<evidence type="ECO:0000256" key="3">
    <source>
        <dbReference type="ARBA" id="ARBA00022553"/>
    </source>
</evidence>
<dbReference type="SUPFAM" id="SSF52151">
    <property type="entry name" value="FabD/lysophospholipase-like"/>
    <property type="match status" value="1"/>
</dbReference>
<dbReference type="SUPFAM" id="SSF47336">
    <property type="entry name" value="ACP-like"/>
    <property type="match status" value="1"/>
</dbReference>
<dbReference type="InterPro" id="IPR020843">
    <property type="entry name" value="ER"/>
</dbReference>
<dbReference type="Pfam" id="PF14765">
    <property type="entry name" value="PS-DH"/>
    <property type="match status" value="1"/>
</dbReference>
<feature type="region of interest" description="C-terminal hotdog fold" evidence="9">
    <location>
        <begin position="1031"/>
        <end position="1172"/>
    </location>
</feature>
<dbReference type="Pfam" id="PF00107">
    <property type="entry name" value="ADH_zinc_N"/>
    <property type="match status" value="1"/>
</dbReference>
<dbReference type="SMART" id="SM01294">
    <property type="entry name" value="PKS_PP_betabranch"/>
    <property type="match status" value="1"/>
</dbReference>
<dbReference type="InterPro" id="IPR020807">
    <property type="entry name" value="PKS_DH"/>
</dbReference>
<dbReference type="InterPro" id="IPR036291">
    <property type="entry name" value="NAD(P)-bd_dom_sf"/>
</dbReference>
<keyword evidence="5" id="KW-0521">NADP</keyword>
<evidence type="ECO:0000256" key="8">
    <source>
        <dbReference type="ARBA" id="ARBA00023315"/>
    </source>
</evidence>
<dbReference type="InterPro" id="IPR032821">
    <property type="entry name" value="PKS_assoc"/>
</dbReference>
<dbReference type="SMART" id="SM00826">
    <property type="entry name" value="PKS_DH"/>
    <property type="match status" value="1"/>
</dbReference>
<feature type="active site" description="Proton donor; for dehydratase activity" evidence="9">
    <location>
        <position position="1089"/>
    </location>
</feature>
<dbReference type="Gene3D" id="3.10.129.110">
    <property type="entry name" value="Polyketide synthase dehydratase"/>
    <property type="match status" value="1"/>
</dbReference>
<keyword evidence="4" id="KW-0808">Transferase</keyword>
<dbReference type="SMART" id="SM00829">
    <property type="entry name" value="PKS_ER"/>
    <property type="match status" value="1"/>
</dbReference>
<dbReference type="InterPro" id="IPR049552">
    <property type="entry name" value="PKS_DH_N"/>
</dbReference>
<evidence type="ECO:0000256" key="4">
    <source>
        <dbReference type="ARBA" id="ARBA00022679"/>
    </source>
</evidence>
<reference evidence="14 15" key="1">
    <citation type="journal article" date="2019" name="Int. J. Syst. Evol. Microbiol.">
        <title>The Global Catalogue of Microorganisms (GCM) 10K type strain sequencing project: providing services to taxonomists for standard genome sequencing and annotation.</title>
        <authorList>
            <consortium name="The Broad Institute Genomics Platform"/>
            <consortium name="The Broad Institute Genome Sequencing Center for Infectious Disease"/>
            <person name="Wu L."/>
            <person name="Ma J."/>
        </authorList>
    </citation>
    <scope>NUCLEOTIDE SEQUENCE [LARGE SCALE GENOMIC DNA]</scope>
    <source>
        <strain evidence="14 15">JCM 10649</strain>
    </source>
</reference>
<dbReference type="PANTHER" id="PTHR43775:SF37">
    <property type="entry name" value="SI:DKEY-61P9.11"/>
    <property type="match status" value="1"/>
</dbReference>
<dbReference type="InterPro" id="IPR013149">
    <property type="entry name" value="ADH-like_C"/>
</dbReference>
<dbReference type="PROSITE" id="PS50075">
    <property type="entry name" value="CARRIER"/>
    <property type="match status" value="1"/>
</dbReference>
<sequence>MNDAIAVVGTACRLPGGISTTDALWSALVDGRDLIGELPPDRFDARRWFDPRPLRAGKTYATVGGFLENIQDFDAAYFNVSPREAGRMDPQQRMLLEMAVEALDHAGIPADALAGSDTAVYVGASSQAFAYLQGMTPRSSNAYTMTGSAASIIANRVSHFLDLRGPSLVVDTACSSSLVALHHACEALRAGRCGMALAAGVHVLLSPFEFIGFAQASMLSPTGRCRPFSAEADGYVRAEGGGLVVLKPLARAVADGDTVHAVILRSAVNTDGRTPGLAQPSAEAQEALLRQVYAAPGISADDVAYVEMHGTGTPVGDPVECRAVGRALGTRRSPGTDLPVGSVKSHLGHLEPASGMAGLLKAMLVLRHGRVPADLHTHPLNPGIDFAGWRLAPVTEARPLSPAPSGRAVVGVNSFGFGGANAHVVLTAGPAPAQLTPPELPDGTRLPVVVSARTRGAAVAAARRMADRLDRCAPGEFYDLAYTASRRRGRHEQRAAVLASDPPEAAALLRRLAAGDDPLAGALVPAAERGSVALAFSGNGSQWPGMGADLLEAEPVFRTAVTDADEALRPVLGWSVLAELTAPPGHRRPDTTDVAQPLLFAVQVGLVALLRAHGVRPSGVVGHSSGEMAAAWAAGALSLDAAARVVVARSRAQATTSGDWGMAAIGTDEDRARHHLAPYEGLLEIAGVNSGQDVTVSGDRAALARLGHQLGAQGVFFRDLGLDYAFHSHAMDPLKDRLADALDGLKPQQALLPYASPTTGTLLDGRELDAAYWWHNLRRPVLFAAAAGQLWELGCDIFVEVGPHPVLCGYLRRLTGSRKAAPPTAVVQTLSRDTPGPTAVRHALCHLLAAGARSDPATFFPRPGRVMDLPAYPWEREHHWTYHPTDWVRGCGDGTIDHPLLGERAALAEPAWHGPFDPARAPWLADHKVGETVVMPATGLVEMALAAGRRVHDASVEITDLTIPRALLLPFDDESQLELQTTVSADDGVVQIAGRAEAGGTWQQHARGRVRRMYAPTPPLVDTDRIAGSLTGRSSAEELYRRAARLGLSYGPAFRVLTGDLVYDDDQVLARYDSETDRSGYEAHPGLLDGALQAGAQLLDRGGTAGIRFLPVSIDRVRAWRPLPATGWFHVRSRARTDREPLWDVTVLSTNGLVCLTLEGCRLRRFDEGARVPGPHYTTVMRAAPREQDLGAAPLPAPGEVARLCRDEVRRICAAWRHSGQADSFDTARELAAHFGAGAGGALLPDTADRRTVFTPRDLIRAGALPQYARALDLMLRTAHAHGLVEPLETGDSADTPPRDRHWRTVRAPAPRERFRALAQERPGLAVDLTLLGTCGTQLVEVLRGNRDPVEQVFSDANRYLLEEFYTDSGMTWHVNRAARAVMAAVVGTWPAGRPLRVLEVGSGTGGTTAFLLPVLPPERTRYVLTDVSAAFFPRARSRFATYDFVDYRVLDLDRDPVGQGMAEGSFDVVVAGHILHATRHLRRSLEHLGRLLADDGHLLIAEAHDPAALALLFGQLPSFWSGQDMDVRPAAPLLDADAWVRLLTEAGYRDTAVLPRDVFAGDGQRTGEADGSVLLAQRARRAAPADRVRGTAPAKRQSPPDGEVPSNDRREGAWIVAAEPGREELAAALAELLGATAGCSVARTGLATDTDAWSALFAGRAHRTAATGVVMLLDEHTSPGAGPGGVLDLDRALTHVAALRALAGAADRLTDASEVALWLVTPPSGALPAPEVPLAPTTAVAWGVARCVTNEHPDIAVRRISLEPCGRPAADAGRLAAELTGPTAEDEVLLTRSGRFVPRLRAREDLSRSRPGSAAAAFALGLREPGSSYQLVWSPAGIPDPGPDDVVVHVRAAALNYRDVLQALRAVPLDGTQEVRAGDTDVGMECAGTVTAVGSAVTSFSPGDRVLAFGSGTLRSHIAVHRATVARIPDGMGFEAAATLPVVFLTAHHSLADLARLAPGETVLVHGAAGGVGLAALQCARRAGAHVIGTAGTDAKRDLLRLLGVRHVLNSRSPAFAERVKSLTGGRGVDVVLNSLAGEAIGRGLEVLRPGGRFIELGKRDLYANGRLLLRPFLGNVTFSTVDLAMLARDRPQAFAACFAEVVQHVHDGVYRPILHHVYPADRVDDAFEALQHSRHIGKVVVSLETPPRLRVEPAPFRADARASYLVTGGLSGFGAATARWLAERGARRLALVGRRGAGAPEAPALLKELQDRGVTVTAHTADAADAAAMSAVLHAVDKPEHPLRGVVHAAMVLDDAPLVKLTDERVRRSLAPKALGADVLDRLTRDRELDLFVLYSSGAGLLGNHNQANYIGANLFLEALARSRRCSGRPALAVAWGALAEVGYVARNELTDFMGRVGLDPVTPREAFSALGALLGRGDEVAVVARIDWSRTRHGVTAIAAPRFSAVRPDEEDDNGRTGKQVLQTLAAATPEEALALVTEVLTSILARILQTTPDRIPPDKSLGGLGMDSLMGAELMTSVHQQLGCALPAMEILNSGNVTGLARACVRRLGRVKPGTPL</sequence>
<comment type="caution">
    <text evidence="14">The sequence shown here is derived from an EMBL/GenBank/DDBJ whole genome shotgun (WGS) entry which is preliminary data.</text>
</comment>
<dbReference type="InterPro" id="IPR016039">
    <property type="entry name" value="Thiolase-like"/>
</dbReference>
<dbReference type="SMART" id="SM00825">
    <property type="entry name" value="PKS_KS"/>
    <property type="match status" value="1"/>
</dbReference>
<dbReference type="CDD" id="cd00833">
    <property type="entry name" value="PKS"/>
    <property type="match status" value="1"/>
</dbReference>
<dbReference type="InterPro" id="IPR042104">
    <property type="entry name" value="PKS_dehydratase_sf"/>
</dbReference>
<dbReference type="Gene3D" id="3.40.50.150">
    <property type="entry name" value="Vaccinia Virus protein VP39"/>
    <property type="match status" value="1"/>
</dbReference>
<dbReference type="InterPro" id="IPR014043">
    <property type="entry name" value="Acyl_transferase_dom"/>
</dbReference>
<dbReference type="InterPro" id="IPR057326">
    <property type="entry name" value="KR_dom"/>
</dbReference>
<dbReference type="Pfam" id="PF02801">
    <property type="entry name" value="Ketoacyl-synt_C"/>
    <property type="match status" value="1"/>
</dbReference>
<dbReference type="Pfam" id="PF08240">
    <property type="entry name" value="ADH_N"/>
    <property type="match status" value="1"/>
</dbReference>
<dbReference type="InterPro" id="IPR016036">
    <property type="entry name" value="Malonyl_transacylase_ACP-bd"/>
</dbReference>
<evidence type="ECO:0000313" key="15">
    <source>
        <dbReference type="Proteomes" id="UP001499895"/>
    </source>
</evidence>
<name>A0ABN0ZBC6_9ACTN</name>
<dbReference type="Proteomes" id="UP001499895">
    <property type="component" value="Unassembled WGS sequence"/>
</dbReference>
<dbReference type="Gene3D" id="3.30.70.3290">
    <property type="match status" value="1"/>
</dbReference>
<dbReference type="Gene3D" id="3.40.366.10">
    <property type="entry name" value="Malonyl-Coenzyme A Acyl Carrier Protein, domain 2"/>
    <property type="match status" value="1"/>
</dbReference>
<dbReference type="InterPro" id="IPR011032">
    <property type="entry name" value="GroES-like_sf"/>
</dbReference>
<evidence type="ECO:0000256" key="5">
    <source>
        <dbReference type="ARBA" id="ARBA00022857"/>
    </source>
</evidence>
<dbReference type="InterPro" id="IPR020806">
    <property type="entry name" value="PKS_PP-bd"/>
</dbReference>
<dbReference type="PROSITE" id="PS52004">
    <property type="entry name" value="KS3_2"/>
    <property type="match status" value="1"/>
</dbReference>
<evidence type="ECO:0000256" key="9">
    <source>
        <dbReference type="PROSITE-ProRule" id="PRU01363"/>
    </source>
</evidence>
<dbReference type="Gene3D" id="3.40.47.10">
    <property type="match status" value="1"/>
</dbReference>
<dbReference type="Gene3D" id="3.90.180.10">
    <property type="entry name" value="Medium-chain alcohol dehydrogenases, catalytic domain"/>
    <property type="match status" value="1"/>
</dbReference>
<feature type="domain" description="Carrier" evidence="11">
    <location>
        <begin position="2438"/>
        <end position="2512"/>
    </location>
</feature>
<dbReference type="SUPFAM" id="SSF53335">
    <property type="entry name" value="S-adenosyl-L-methionine-dependent methyltransferases"/>
    <property type="match status" value="1"/>
</dbReference>
<dbReference type="PROSITE" id="PS52019">
    <property type="entry name" value="PKS_MFAS_DH"/>
    <property type="match status" value="1"/>
</dbReference>
<evidence type="ECO:0000256" key="1">
    <source>
        <dbReference type="ARBA" id="ARBA00004792"/>
    </source>
</evidence>
<dbReference type="Pfam" id="PF08659">
    <property type="entry name" value="KR"/>
    <property type="match status" value="1"/>
</dbReference>
<dbReference type="InterPro" id="IPR049551">
    <property type="entry name" value="PKS_DH_C"/>
</dbReference>
<dbReference type="Pfam" id="PF00698">
    <property type="entry name" value="Acyl_transf_1"/>
    <property type="match status" value="1"/>
</dbReference>
<comment type="pathway">
    <text evidence="1">Antibiotic biosynthesis.</text>
</comment>
<evidence type="ECO:0000313" key="14">
    <source>
        <dbReference type="EMBL" id="GAA0442331.1"/>
    </source>
</evidence>
<dbReference type="InterPro" id="IPR002364">
    <property type="entry name" value="Quin_OxRdtase/zeta-crystal_CS"/>
</dbReference>
<keyword evidence="2" id="KW-0596">Phosphopantetheine</keyword>
<dbReference type="InterPro" id="IPR014030">
    <property type="entry name" value="Ketoacyl_synth_N"/>
</dbReference>
<feature type="region of interest" description="Disordered" evidence="10">
    <location>
        <begin position="1571"/>
        <end position="1611"/>
    </location>
</feature>
<protein>
    <submittedName>
        <fullName evidence="14">Type I polyketide synthase</fullName>
    </submittedName>
</protein>
<dbReference type="InterPro" id="IPR001227">
    <property type="entry name" value="Ac_transferase_dom_sf"/>
</dbReference>
<feature type="active site" description="Proton acceptor; for dehydratase activity" evidence="9">
    <location>
        <position position="927"/>
    </location>
</feature>
<dbReference type="Gene3D" id="3.40.50.720">
    <property type="entry name" value="NAD(P)-binding Rossmann-like Domain"/>
    <property type="match status" value="3"/>
</dbReference>
<dbReference type="Pfam" id="PF16197">
    <property type="entry name" value="KAsynt_C_assoc"/>
    <property type="match status" value="1"/>
</dbReference>
<keyword evidence="15" id="KW-1185">Reference proteome</keyword>
<dbReference type="Gene3D" id="1.10.1200.10">
    <property type="entry name" value="ACP-like"/>
    <property type="match status" value="1"/>
</dbReference>
<keyword evidence="8" id="KW-0012">Acyltransferase</keyword>
<dbReference type="InterPro" id="IPR014031">
    <property type="entry name" value="Ketoacyl_synth_C"/>
</dbReference>
<accession>A0ABN0ZBC6</accession>
<organism evidence="14 15">
    <name type="scientific">Streptomyces stramineus</name>
    <dbReference type="NCBI Taxonomy" id="173861"/>
    <lineage>
        <taxon>Bacteria</taxon>
        <taxon>Bacillati</taxon>
        <taxon>Actinomycetota</taxon>
        <taxon>Actinomycetes</taxon>
        <taxon>Kitasatosporales</taxon>
        <taxon>Streptomycetaceae</taxon>
        <taxon>Streptomyces</taxon>
    </lineage>
</organism>
<proteinExistence type="predicted"/>